<accession>A0ABX3NYT9</accession>
<name>A0ABX3NYT9_9BACT</name>
<dbReference type="RefSeq" id="WP_014219392.1">
    <property type="nucleotide sequence ID" value="NZ_LWBO01000007.1"/>
</dbReference>
<evidence type="ECO:0000256" key="1">
    <source>
        <dbReference type="ARBA" id="ARBA00006817"/>
    </source>
</evidence>
<dbReference type="InterPro" id="IPR013538">
    <property type="entry name" value="ASHA1/2-like_C"/>
</dbReference>
<sequence length="148" mass="16934">MANDFNSSITAKISASEAIKKISNVTGWWGVTFTGHSEKQNDTFQITMGGDSFFDMAVSELVPGKRVVWFIKDCYMPWFTDKKEWANTRLIFDLNEHNGETDLTFTHEGLTPEVECYTDCEQGWTHWIKTSLQSYLTTGQGVFRKPTK</sequence>
<comment type="caution">
    <text evidence="3">The sequence shown here is derived from an EMBL/GenBank/DDBJ whole genome shotgun (WGS) entry which is preliminary data.</text>
</comment>
<evidence type="ECO:0000313" key="4">
    <source>
        <dbReference type="Proteomes" id="UP000192277"/>
    </source>
</evidence>
<dbReference type="Pfam" id="PF08327">
    <property type="entry name" value="AHSA1"/>
    <property type="match status" value="1"/>
</dbReference>
<protein>
    <submittedName>
        <fullName evidence="3">ATPase</fullName>
    </submittedName>
</protein>
<reference evidence="3 4" key="1">
    <citation type="submission" date="2016-04" db="EMBL/GenBank/DDBJ databases">
        <authorList>
            <person name="Chen L."/>
            <person name="Zhuang W."/>
            <person name="Wang G."/>
        </authorList>
    </citation>
    <scope>NUCLEOTIDE SEQUENCE [LARGE SCALE GENOMIC DNA]</scope>
    <source>
        <strain evidence="4">GR20</strain>
    </source>
</reference>
<dbReference type="Gene3D" id="3.30.530.20">
    <property type="match status" value="1"/>
</dbReference>
<dbReference type="SUPFAM" id="SSF55961">
    <property type="entry name" value="Bet v1-like"/>
    <property type="match status" value="1"/>
</dbReference>
<gene>
    <name evidence="3" type="ORF">A4D02_26930</name>
</gene>
<comment type="similarity">
    <text evidence="1">Belongs to the AHA1 family.</text>
</comment>
<dbReference type="EMBL" id="LWBO01000007">
    <property type="protein sequence ID" value="OQP50072.1"/>
    <property type="molecule type" value="Genomic_DNA"/>
</dbReference>
<dbReference type="InterPro" id="IPR023393">
    <property type="entry name" value="START-like_dom_sf"/>
</dbReference>
<dbReference type="CDD" id="cd07814">
    <property type="entry name" value="SRPBCC_CalC_Aha1-like"/>
    <property type="match status" value="1"/>
</dbReference>
<organism evidence="3 4">
    <name type="scientific">Niastella koreensis</name>
    <dbReference type="NCBI Taxonomy" id="354356"/>
    <lineage>
        <taxon>Bacteria</taxon>
        <taxon>Pseudomonadati</taxon>
        <taxon>Bacteroidota</taxon>
        <taxon>Chitinophagia</taxon>
        <taxon>Chitinophagales</taxon>
        <taxon>Chitinophagaceae</taxon>
        <taxon>Niastella</taxon>
    </lineage>
</organism>
<evidence type="ECO:0000313" key="3">
    <source>
        <dbReference type="EMBL" id="OQP50072.1"/>
    </source>
</evidence>
<proteinExistence type="inferred from homology"/>
<evidence type="ECO:0000259" key="2">
    <source>
        <dbReference type="Pfam" id="PF08327"/>
    </source>
</evidence>
<keyword evidence="4" id="KW-1185">Reference proteome</keyword>
<dbReference type="Proteomes" id="UP000192277">
    <property type="component" value="Unassembled WGS sequence"/>
</dbReference>
<feature type="domain" description="Activator of Hsp90 ATPase homologue 1/2-like C-terminal" evidence="2">
    <location>
        <begin position="24"/>
        <end position="136"/>
    </location>
</feature>